<dbReference type="Proteomes" id="UP001501442">
    <property type="component" value="Unassembled WGS sequence"/>
</dbReference>
<evidence type="ECO:0000313" key="4">
    <source>
        <dbReference type="Proteomes" id="UP001501442"/>
    </source>
</evidence>
<dbReference type="EMBL" id="BAABHK010000003">
    <property type="protein sequence ID" value="GAA4624416.1"/>
    <property type="molecule type" value="Genomic_DNA"/>
</dbReference>
<gene>
    <name evidence="3" type="ORF">GCM10023196_024460</name>
</gene>
<evidence type="ECO:0000256" key="2">
    <source>
        <dbReference type="SAM" id="Phobius"/>
    </source>
</evidence>
<feature type="region of interest" description="Disordered" evidence="1">
    <location>
        <begin position="49"/>
        <end position="72"/>
    </location>
</feature>
<name>A0ABP8U5Y4_9ACTN</name>
<keyword evidence="2" id="KW-0812">Transmembrane</keyword>
<reference evidence="4" key="1">
    <citation type="journal article" date="2019" name="Int. J. Syst. Evol. Microbiol.">
        <title>The Global Catalogue of Microorganisms (GCM) 10K type strain sequencing project: providing services to taxonomists for standard genome sequencing and annotation.</title>
        <authorList>
            <consortium name="The Broad Institute Genomics Platform"/>
            <consortium name="The Broad Institute Genome Sequencing Center for Infectious Disease"/>
            <person name="Wu L."/>
            <person name="Ma J."/>
        </authorList>
    </citation>
    <scope>NUCLEOTIDE SEQUENCE [LARGE SCALE GENOMIC DNA]</scope>
    <source>
        <strain evidence="4">JCM 17939</strain>
    </source>
</reference>
<comment type="caution">
    <text evidence="3">The sequence shown here is derived from an EMBL/GenBank/DDBJ whole genome shotgun (WGS) entry which is preliminary data.</text>
</comment>
<dbReference type="RefSeq" id="WP_345430839.1">
    <property type="nucleotide sequence ID" value="NZ_BAABHK010000003.1"/>
</dbReference>
<keyword evidence="4" id="KW-1185">Reference proteome</keyword>
<evidence type="ECO:0000256" key="1">
    <source>
        <dbReference type="SAM" id="MobiDB-lite"/>
    </source>
</evidence>
<organism evidence="3 4">
    <name type="scientific">Actinoallomurus vinaceus</name>
    <dbReference type="NCBI Taxonomy" id="1080074"/>
    <lineage>
        <taxon>Bacteria</taxon>
        <taxon>Bacillati</taxon>
        <taxon>Actinomycetota</taxon>
        <taxon>Actinomycetes</taxon>
        <taxon>Streptosporangiales</taxon>
        <taxon>Thermomonosporaceae</taxon>
        <taxon>Actinoallomurus</taxon>
    </lineage>
</organism>
<proteinExistence type="predicted"/>
<feature type="transmembrane region" description="Helical" evidence="2">
    <location>
        <begin position="24"/>
        <end position="46"/>
    </location>
</feature>
<accession>A0ABP8U5Y4</accession>
<evidence type="ECO:0000313" key="3">
    <source>
        <dbReference type="EMBL" id="GAA4624416.1"/>
    </source>
</evidence>
<sequence length="72" mass="7437">MRIALTGIGIIGAGLFIDWTAGPYAAVAFTFFGVWALLLTLSAAFVSGPAPTPERAPADEPIGDGSRVTERS</sequence>
<protein>
    <submittedName>
        <fullName evidence="3">Uncharacterized protein</fullName>
    </submittedName>
</protein>
<keyword evidence="2" id="KW-1133">Transmembrane helix</keyword>
<keyword evidence="2" id="KW-0472">Membrane</keyword>